<dbReference type="Proteomes" id="UP000486903">
    <property type="component" value="Unassembled WGS sequence"/>
</dbReference>
<dbReference type="AlphaFoldDB" id="A0A6B4IGA6"/>
<evidence type="ECO:0000313" key="2">
    <source>
        <dbReference type="Proteomes" id="UP000486903"/>
    </source>
</evidence>
<comment type="caution">
    <text evidence="1">The sequence shown here is derived from an EMBL/GenBank/DDBJ whole genome shotgun (WGS) entry which is preliminary data.</text>
</comment>
<reference evidence="1 2" key="1">
    <citation type="submission" date="2019-04" db="EMBL/GenBank/DDBJ databases">
        <title>Genome sequencing of Clostridium botulinum Groups I-IV and Clostridium butyricum.</title>
        <authorList>
            <person name="Brunt J."/>
            <person name="Van Vliet A.H.M."/>
            <person name="Stringer S.C."/>
            <person name="Carter A.T."/>
            <person name="Peck M.W."/>
        </authorList>
    </citation>
    <scope>NUCLEOTIDE SEQUENCE [LARGE SCALE GENOMIC DNA]</scope>
    <source>
        <strain evidence="1 2">BL81</strain>
    </source>
</reference>
<name>A0A6B4IGA6_CLOBO</name>
<organism evidence="1 2">
    <name type="scientific">Clostridium botulinum</name>
    <dbReference type="NCBI Taxonomy" id="1491"/>
    <lineage>
        <taxon>Bacteria</taxon>
        <taxon>Bacillati</taxon>
        <taxon>Bacillota</taxon>
        <taxon>Clostridia</taxon>
        <taxon>Eubacteriales</taxon>
        <taxon>Clostridiaceae</taxon>
        <taxon>Clostridium</taxon>
    </lineage>
</organism>
<dbReference type="EMBL" id="SXFB01000001">
    <property type="protein sequence ID" value="NFV25093.1"/>
    <property type="molecule type" value="Genomic_DNA"/>
</dbReference>
<sequence length="238" mass="28671">MKKSNNIWKNISIFLAILLVVIILGVCNLKTFFRSKFLDVFRENIFYLINLIDKFKGIILIFVLIFIYFILKSKFVIRLEKMSCGGLTLICNKPDKILKQSIKNFLNTKRTLFFINPQKDNFYDTINSYYSTYNFIKNEMSTYDIDSVKNELYDTANEMIQALNEFLTNNQSDYRRWYEYLINNDEKRIHVMNIEDIQKEYRKYEEILADFRLVNKKFVKLGKQFDINMDKWNKNEGI</sequence>
<accession>A0A6B4IGA6</accession>
<evidence type="ECO:0000313" key="1">
    <source>
        <dbReference type="EMBL" id="NFV25093.1"/>
    </source>
</evidence>
<gene>
    <name evidence="1" type="ORF">FDG31_02750</name>
</gene>
<protein>
    <submittedName>
        <fullName evidence="1">Uncharacterized protein</fullName>
    </submittedName>
</protein>
<dbReference type="RefSeq" id="WP_003373967.1">
    <property type="nucleotide sequence ID" value="NZ_JACBBA010000001.1"/>
</dbReference>
<proteinExistence type="predicted"/>